<keyword evidence="4" id="KW-1185">Reference proteome</keyword>
<dbReference type="InterPro" id="IPR029903">
    <property type="entry name" value="RmlD-like-bd"/>
</dbReference>
<dbReference type="PANTHER" id="PTHR43242">
    <property type="entry name" value="NAD(P)-BINDING ROSSMANN-FOLD SUPERFAMILY PROTEIN"/>
    <property type="match status" value="1"/>
</dbReference>
<dbReference type="Gene3D" id="3.40.50.720">
    <property type="entry name" value="NAD(P)-binding Rossmann-like Domain"/>
    <property type="match status" value="1"/>
</dbReference>
<dbReference type="SUPFAM" id="SSF51735">
    <property type="entry name" value="NAD(P)-binding Rossmann-fold domains"/>
    <property type="match status" value="1"/>
</dbReference>
<proteinExistence type="predicted"/>
<name>A0A8J3U0U0_9ACTN</name>
<organism evidence="3 4">
    <name type="scientific">Planotetraspora mira</name>
    <dbReference type="NCBI Taxonomy" id="58121"/>
    <lineage>
        <taxon>Bacteria</taxon>
        <taxon>Bacillati</taxon>
        <taxon>Actinomycetota</taxon>
        <taxon>Actinomycetes</taxon>
        <taxon>Streptosporangiales</taxon>
        <taxon>Streptosporangiaceae</taxon>
        <taxon>Planotetraspora</taxon>
    </lineage>
</organism>
<sequence length="313" mass="32706">MDLLVVGGSGFLGLEIIRQARRAGHGVVATFHSRVPAVADVDWRKLDVRDRDDVTALVLEARPDVIVNAAYRQSDWATTAEGGMHVALAAAVAGTRLVHVSSDAVFSGTAAHYDETHAPDPTSPYGAAKAAAETAIKGITPTAVIARTSLIIGDGGSQHERFVHALAAGAVTGVLFTDDVRCPVHVTDLACALLELAASPYSGIHHVAGKDAVSRYELGVLIARRDGLDQATFPTGLRAGTGIPGPIDVRLVGTDTQARLSTRLRGAREFLAPRNAVASEGVPQSEGPLDDPAVFLHDSASPSAGRRGTRRTK</sequence>
<dbReference type="AlphaFoldDB" id="A0A8J3U0U0"/>
<reference evidence="3 4" key="1">
    <citation type="submission" date="2021-01" db="EMBL/GenBank/DDBJ databases">
        <title>Whole genome shotgun sequence of Planotetraspora mira NBRC 15435.</title>
        <authorList>
            <person name="Komaki H."/>
            <person name="Tamura T."/>
        </authorList>
    </citation>
    <scope>NUCLEOTIDE SEQUENCE [LARGE SCALE GENOMIC DNA]</scope>
    <source>
        <strain evidence="3 4">NBRC 15435</strain>
    </source>
</reference>
<gene>
    <name evidence="3" type="ORF">Pmi06nite_73860</name>
</gene>
<evidence type="ECO:0000313" key="4">
    <source>
        <dbReference type="Proteomes" id="UP000650628"/>
    </source>
</evidence>
<protein>
    <submittedName>
        <fullName evidence="3">dTDP-4-dehydrorhamnose reductase</fullName>
    </submittedName>
</protein>
<evidence type="ECO:0000313" key="3">
    <source>
        <dbReference type="EMBL" id="GII33944.1"/>
    </source>
</evidence>
<dbReference type="EMBL" id="BOOO01000044">
    <property type="protein sequence ID" value="GII33944.1"/>
    <property type="molecule type" value="Genomic_DNA"/>
</dbReference>
<evidence type="ECO:0000259" key="2">
    <source>
        <dbReference type="Pfam" id="PF04321"/>
    </source>
</evidence>
<dbReference type="RefSeq" id="WP_203957766.1">
    <property type="nucleotide sequence ID" value="NZ_BOOO01000044.1"/>
</dbReference>
<comment type="caution">
    <text evidence="3">The sequence shown here is derived from an EMBL/GenBank/DDBJ whole genome shotgun (WGS) entry which is preliminary data.</text>
</comment>
<feature type="domain" description="RmlD-like substrate binding" evidence="2">
    <location>
        <begin position="1"/>
        <end position="230"/>
    </location>
</feature>
<feature type="region of interest" description="Disordered" evidence="1">
    <location>
        <begin position="275"/>
        <end position="313"/>
    </location>
</feature>
<dbReference type="PANTHER" id="PTHR43242:SF1">
    <property type="entry name" value="NAD(P)-BINDING ROSSMANN-FOLD SUPERFAMILY PROTEIN"/>
    <property type="match status" value="1"/>
</dbReference>
<dbReference type="Proteomes" id="UP000650628">
    <property type="component" value="Unassembled WGS sequence"/>
</dbReference>
<dbReference type="InterPro" id="IPR036291">
    <property type="entry name" value="NAD(P)-bd_dom_sf"/>
</dbReference>
<accession>A0A8J3U0U0</accession>
<dbReference type="Pfam" id="PF04321">
    <property type="entry name" value="RmlD_sub_bind"/>
    <property type="match status" value="1"/>
</dbReference>
<evidence type="ECO:0000256" key="1">
    <source>
        <dbReference type="SAM" id="MobiDB-lite"/>
    </source>
</evidence>